<reference evidence="2 3" key="1">
    <citation type="submission" date="2016-07" db="EMBL/GenBank/DDBJ databases">
        <title>Pervasive Adenine N6-methylation of Active Genes in Fungi.</title>
        <authorList>
            <consortium name="DOE Joint Genome Institute"/>
            <person name="Mondo S.J."/>
            <person name="Dannebaum R.O."/>
            <person name="Kuo R.C."/>
            <person name="Labutti K."/>
            <person name="Haridas S."/>
            <person name="Kuo A."/>
            <person name="Salamov A."/>
            <person name="Ahrendt S.R."/>
            <person name="Lipzen A."/>
            <person name="Sullivan W."/>
            <person name="Andreopoulos W.B."/>
            <person name="Clum A."/>
            <person name="Lindquist E."/>
            <person name="Daum C."/>
            <person name="Ramamoorthy G.K."/>
            <person name="Gryganskyi A."/>
            <person name="Culley D."/>
            <person name="Magnuson J.K."/>
            <person name="James T.Y."/>
            <person name="O'Malley M.A."/>
            <person name="Stajich J.E."/>
            <person name="Spatafora J.W."/>
            <person name="Visel A."/>
            <person name="Grigoriev I.V."/>
        </authorList>
    </citation>
    <scope>NUCLEOTIDE SEQUENCE [LARGE SCALE GENOMIC DNA]</scope>
    <source>
        <strain evidence="2 3">CBS 115471</strain>
    </source>
</reference>
<gene>
    <name evidence="2" type="ORF">BCR34DRAFT_559620</name>
</gene>
<keyword evidence="3" id="KW-1185">Reference proteome</keyword>
<keyword evidence="1" id="KW-0812">Transmembrane</keyword>
<keyword evidence="1" id="KW-1133">Transmembrane helix</keyword>
<dbReference type="AlphaFoldDB" id="A0A1Y1ZXG0"/>
<feature type="transmembrane region" description="Helical" evidence="1">
    <location>
        <begin position="56"/>
        <end position="81"/>
    </location>
</feature>
<organism evidence="2 3">
    <name type="scientific">Clohesyomyces aquaticus</name>
    <dbReference type="NCBI Taxonomy" id="1231657"/>
    <lineage>
        <taxon>Eukaryota</taxon>
        <taxon>Fungi</taxon>
        <taxon>Dikarya</taxon>
        <taxon>Ascomycota</taxon>
        <taxon>Pezizomycotina</taxon>
        <taxon>Dothideomycetes</taxon>
        <taxon>Pleosporomycetidae</taxon>
        <taxon>Pleosporales</taxon>
        <taxon>Lindgomycetaceae</taxon>
        <taxon>Clohesyomyces</taxon>
    </lineage>
</organism>
<accession>A0A1Y1ZXG0</accession>
<evidence type="ECO:0000313" key="3">
    <source>
        <dbReference type="Proteomes" id="UP000193144"/>
    </source>
</evidence>
<evidence type="ECO:0000313" key="2">
    <source>
        <dbReference type="EMBL" id="ORY14880.1"/>
    </source>
</evidence>
<comment type="caution">
    <text evidence="2">The sequence shown here is derived from an EMBL/GenBank/DDBJ whole genome shotgun (WGS) entry which is preliminary data.</text>
</comment>
<proteinExistence type="predicted"/>
<dbReference type="EMBL" id="MCFA01000029">
    <property type="protein sequence ID" value="ORY14880.1"/>
    <property type="molecule type" value="Genomic_DNA"/>
</dbReference>
<protein>
    <submittedName>
        <fullName evidence="2">Uncharacterized protein</fullName>
    </submittedName>
</protein>
<name>A0A1Y1ZXG0_9PLEO</name>
<feature type="transmembrane region" description="Helical" evidence="1">
    <location>
        <begin position="21"/>
        <end position="50"/>
    </location>
</feature>
<dbReference type="Proteomes" id="UP000193144">
    <property type="component" value="Unassembled WGS sequence"/>
</dbReference>
<sequence length="127" mass="14748">MVRSGILKCELLQNLSTVYPTIYLVLCCYSIVFFFNACLSFLVLFMHFAFLVKYHVISLSYVGLSFAFFSCTPVLFFYAAVQYLCMKCIWIFLSLISTRISGAFPQHYIDFHWSSYPQFAVYVANRA</sequence>
<evidence type="ECO:0000256" key="1">
    <source>
        <dbReference type="SAM" id="Phobius"/>
    </source>
</evidence>
<keyword evidence="1" id="KW-0472">Membrane</keyword>